<proteinExistence type="predicted"/>
<reference evidence="2 3" key="1">
    <citation type="submission" date="2019-05" db="EMBL/GenBank/DDBJ databases">
        <title>Another draft genome of Portunus trituberculatus and its Hox gene families provides insights of decapod evolution.</title>
        <authorList>
            <person name="Jeong J.-H."/>
            <person name="Song I."/>
            <person name="Kim S."/>
            <person name="Choi T."/>
            <person name="Kim D."/>
            <person name="Ryu S."/>
            <person name="Kim W."/>
        </authorList>
    </citation>
    <scope>NUCLEOTIDE SEQUENCE [LARGE SCALE GENOMIC DNA]</scope>
    <source>
        <tissue evidence="2">Muscle</tissue>
    </source>
</reference>
<protein>
    <submittedName>
        <fullName evidence="2">Uncharacterized protein</fullName>
    </submittedName>
</protein>
<organism evidence="2 3">
    <name type="scientific">Portunus trituberculatus</name>
    <name type="common">Swimming crab</name>
    <name type="synonym">Neptunus trituberculatus</name>
    <dbReference type="NCBI Taxonomy" id="210409"/>
    <lineage>
        <taxon>Eukaryota</taxon>
        <taxon>Metazoa</taxon>
        <taxon>Ecdysozoa</taxon>
        <taxon>Arthropoda</taxon>
        <taxon>Crustacea</taxon>
        <taxon>Multicrustacea</taxon>
        <taxon>Malacostraca</taxon>
        <taxon>Eumalacostraca</taxon>
        <taxon>Eucarida</taxon>
        <taxon>Decapoda</taxon>
        <taxon>Pleocyemata</taxon>
        <taxon>Brachyura</taxon>
        <taxon>Eubrachyura</taxon>
        <taxon>Portunoidea</taxon>
        <taxon>Portunidae</taxon>
        <taxon>Portuninae</taxon>
        <taxon>Portunus</taxon>
    </lineage>
</organism>
<sequence length="65" mass="7275">MLKRDTQTRAVVASPPPRPLYDASTCHHASPRPYTHLLDLHNHINSSTIKPHALKQQINESGVVK</sequence>
<dbReference type="EMBL" id="VSRR010122936">
    <property type="protein sequence ID" value="MPD00445.1"/>
    <property type="molecule type" value="Genomic_DNA"/>
</dbReference>
<dbReference type="Proteomes" id="UP000324222">
    <property type="component" value="Unassembled WGS sequence"/>
</dbReference>
<feature type="region of interest" description="Disordered" evidence="1">
    <location>
        <begin position="1"/>
        <end position="22"/>
    </location>
</feature>
<evidence type="ECO:0000313" key="2">
    <source>
        <dbReference type="EMBL" id="MPD00445.1"/>
    </source>
</evidence>
<evidence type="ECO:0000313" key="3">
    <source>
        <dbReference type="Proteomes" id="UP000324222"/>
    </source>
</evidence>
<accession>A0A5B7K6W1</accession>
<name>A0A5B7K6W1_PORTR</name>
<comment type="caution">
    <text evidence="2">The sequence shown here is derived from an EMBL/GenBank/DDBJ whole genome shotgun (WGS) entry which is preliminary data.</text>
</comment>
<gene>
    <name evidence="2" type="ORF">E2C01_095918</name>
</gene>
<keyword evidence="3" id="KW-1185">Reference proteome</keyword>
<evidence type="ECO:0000256" key="1">
    <source>
        <dbReference type="SAM" id="MobiDB-lite"/>
    </source>
</evidence>
<dbReference type="AlphaFoldDB" id="A0A5B7K6W1"/>